<dbReference type="Pfam" id="PF11951">
    <property type="entry name" value="Fungal_trans_2"/>
    <property type="match status" value="1"/>
</dbReference>
<name>V5G5X4_BYSSN</name>
<dbReference type="OrthoDB" id="5380854at2759"/>
<proteinExistence type="predicted"/>
<organism evidence="1 2">
    <name type="scientific">Byssochlamys spectabilis (strain No. 5 / NBRC 109023)</name>
    <name type="common">Paecilomyces variotii</name>
    <dbReference type="NCBI Taxonomy" id="1356009"/>
    <lineage>
        <taxon>Eukaryota</taxon>
        <taxon>Fungi</taxon>
        <taxon>Dikarya</taxon>
        <taxon>Ascomycota</taxon>
        <taxon>Pezizomycotina</taxon>
        <taxon>Eurotiomycetes</taxon>
        <taxon>Eurotiomycetidae</taxon>
        <taxon>Eurotiales</taxon>
        <taxon>Thermoascaceae</taxon>
        <taxon>Paecilomyces</taxon>
    </lineage>
</organism>
<dbReference type="HOGENOM" id="CLU_1137862_0_0_1"/>
<dbReference type="InParanoid" id="V5G5X4"/>
<dbReference type="InterPro" id="IPR021858">
    <property type="entry name" value="Fun_TF"/>
</dbReference>
<protein>
    <recommendedName>
        <fullName evidence="3">Fungal-specific transcription factor domain-containing protein</fullName>
    </recommendedName>
</protein>
<evidence type="ECO:0008006" key="3">
    <source>
        <dbReference type="Google" id="ProtNLM"/>
    </source>
</evidence>
<dbReference type="Proteomes" id="UP000018001">
    <property type="component" value="Unassembled WGS sequence"/>
</dbReference>
<evidence type="ECO:0000313" key="1">
    <source>
        <dbReference type="EMBL" id="GAD97381.1"/>
    </source>
</evidence>
<keyword evidence="2" id="KW-1185">Reference proteome</keyword>
<comment type="caution">
    <text evidence="1">The sequence shown here is derived from an EMBL/GenBank/DDBJ whole genome shotgun (WGS) entry which is preliminary data.</text>
</comment>
<gene>
    <name evidence="1" type="ORF">PVAR5_6056</name>
</gene>
<accession>V5G5X4</accession>
<dbReference type="EMBL" id="BAUL01000197">
    <property type="protein sequence ID" value="GAD97381.1"/>
    <property type="molecule type" value="Genomic_DNA"/>
</dbReference>
<dbReference type="AlphaFoldDB" id="V5G5X4"/>
<evidence type="ECO:0000313" key="2">
    <source>
        <dbReference type="Proteomes" id="UP000018001"/>
    </source>
</evidence>
<sequence>MGVMIRQLLLDGRDKSPIESYLQEIYLVFSIFGSISSSVKSTHALFPDHIVEDVLRRAETHSWTGCPAELLAILYTINRLSSDSYELSSDDIAILFNRLEQFSPSEWANGSRMIKSKQQRYRLASVYKTAIHMFGSRVLYRSNEPYPENTINTALAHLSSIRPDDTHFKAIVWPAFVVGMEAYTTEQWNTTARIFGDLYDFFRTSHLKHAMVALQNIWTHSLSENPKRTWLKYLDMIGYELLFV</sequence>
<reference evidence="2" key="1">
    <citation type="journal article" date="2014" name="Genome Announc.">
        <title>Draft genome sequence of the formaldehyde-resistant fungus Byssochlamys spectabilis No. 5 (anamorph Paecilomyces variotii No. 5) (NBRC109023).</title>
        <authorList>
            <person name="Oka T."/>
            <person name="Ekino K."/>
            <person name="Fukuda K."/>
            <person name="Nomura Y."/>
        </authorList>
    </citation>
    <scope>NUCLEOTIDE SEQUENCE [LARGE SCALE GENOMIC DNA]</scope>
    <source>
        <strain evidence="2">No. 5 / NBRC 109023</strain>
    </source>
</reference>